<dbReference type="GO" id="GO:0016787">
    <property type="term" value="F:hydrolase activity"/>
    <property type="evidence" value="ECO:0007669"/>
    <property type="project" value="UniProtKB-KW"/>
</dbReference>
<dbReference type="SUPFAM" id="SSF53933">
    <property type="entry name" value="Microbial ribonucleases"/>
    <property type="match status" value="1"/>
</dbReference>
<sequence>MQLTKAILALALAVSPILAAPTEVGEEIANTNVEARAVKTVICTPDKNDSGVKTFEVDVAKAEALAKKIGWTTDSSKSDYPHPFGDKEKLWANIPLEANKCNSKTRMLEYPVYWTKSKAKEWDPAKKKKDQQKTPIRIVYSNLNGALHYCGTMIHKTVAKDFAGSGDFKLCQ</sequence>
<keyword evidence="3" id="KW-0732">Signal</keyword>
<evidence type="ECO:0000256" key="3">
    <source>
        <dbReference type="SAM" id="SignalP"/>
    </source>
</evidence>
<dbReference type="Proteomes" id="UP000033540">
    <property type="component" value="Unassembled WGS sequence"/>
</dbReference>
<dbReference type="AlphaFoldDB" id="A0A0F0IAP9"/>
<evidence type="ECO:0000256" key="2">
    <source>
        <dbReference type="ARBA" id="ARBA00022801"/>
    </source>
</evidence>
<dbReference type="Gene3D" id="3.10.450.30">
    <property type="entry name" value="Microbial ribonucleases"/>
    <property type="match status" value="1"/>
</dbReference>
<name>A0A0F0IAP9_ASPPU</name>
<dbReference type="EMBL" id="JZEE01000541">
    <property type="protein sequence ID" value="KJK63792.1"/>
    <property type="molecule type" value="Genomic_DNA"/>
</dbReference>
<proteinExistence type="predicted"/>
<evidence type="ECO:0000313" key="5">
    <source>
        <dbReference type="Proteomes" id="UP000033540"/>
    </source>
</evidence>
<dbReference type="GO" id="GO:0003723">
    <property type="term" value="F:RNA binding"/>
    <property type="evidence" value="ECO:0007669"/>
    <property type="project" value="InterPro"/>
</dbReference>
<protein>
    <submittedName>
        <fullName evidence="4">Uncharacterized protein</fullName>
    </submittedName>
</protein>
<comment type="caution">
    <text evidence="4">The sequence shown here is derived from an EMBL/GenBank/DDBJ whole genome shotgun (WGS) entry which is preliminary data.</text>
</comment>
<keyword evidence="2" id="KW-0378">Hydrolase</keyword>
<evidence type="ECO:0000256" key="1">
    <source>
        <dbReference type="ARBA" id="ARBA00022722"/>
    </source>
</evidence>
<feature type="chain" id="PRO_5002443281" evidence="3">
    <location>
        <begin position="20"/>
        <end position="172"/>
    </location>
</feature>
<gene>
    <name evidence="4" type="ORF">P875_00064718</name>
</gene>
<dbReference type="InterPro" id="IPR016191">
    <property type="entry name" value="Ribonuclease/ribotoxin"/>
</dbReference>
<accession>A0A0F0IAP9</accession>
<reference evidence="4 5" key="1">
    <citation type="submission" date="2015-02" db="EMBL/GenBank/DDBJ databases">
        <title>Draft genome sequence of Aspergillus parasiticus SU-1.</title>
        <authorList>
            <person name="Yu J."/>
            <person name="Fedorova N."/>
            <person name="Yin Y."/>
            <person name="Losada L."/>
            <person name="Zafar N."/>
            <person name="Taujale R."/>
            <person name="Ehrlich K.C."/>
            <person name="Bhatnagar D."/>
            <person name="Cleveland T.E."/>
            <person name="Bennett J.W."/>
            <person name="Nierman W.C."/>
        </authorList>
    </citation>
    <scope>NUCLEOTIDE SEQUENCE [LARGE SCALE GENOMIC DNA]</scope>
    <source>
        <strain evidence="5">ATCC 56775 / NRRL 5862 / SRRC 143 / SU-1</strain>
    </source>
</reference>
<feature type="signal peptide" evidence="3">
    <location>
        <begin position="1"/>
        <end position="19"/>
    </location>
</feature>
<dbReference type="OrthoDB" id="4470832at2759"/>
<keyword evidence="1" id="KW-0540">Nuclease</keyword>
<dbReference type="Pfam" id="PF00545">
    <property type="entry name" value="Ribonuclease"/>
    <property type="match status" value="1"/>
</dbReference>
<organism evidence="4 5">
    <name type="scientific">Aspergillus parasiticus (strain ATCC 56775 / NRRL 5862 / SRRC 143 / SU-1)</name>
    <dbReference type="NCBI Taxonomy" id="1403190"/>
    <lineage>
        <taxon>Eukaryota</taxon>
        <taxon>Fungi</taxon>
        <taxon>Dikarya</taxon>
        <taxon>Ascomycota</taxon>
        <taxon>Pezizomycotina</taxon>
        <taxon>Eurotiomycetes</taxon>
        <taxon>Eurotiomycetidae</taxon>
        <taxon>Eurotiales</taxon>
        <taxon>Aspergillaceae</taxon>
        <taxon>Aspergillus</taxon>
        <taxon>Aspergillus subgen. Circumdati</taxon>
    </lineage>
</organism>
<dbReference type="GO" id="GO:0004521">
    <property type="term" value="F:RNA endonuclease activity"/>
    <property type="evidence" value="ECO:0007669"/>
    <property type="project" value="InterPro"/>
</dbReference>
<dbReference type="InterPro" id="IPR000026">
    <property type="entry name" value="N1-like"/>
</dbReference>
<evidence type="ECO:0000313" key="4">
    <source>
        <dbReference type="EMBL" id="KJK63792.1"/>
    </source>
</evidence>